<dbReference type="STRING" id="1444770.AF72_09625"/>
<evidence type="ECO:0000256" key="5">
    <source>
        <dbReference type="HAMAP-Rule" id="MF_00014"/>
    </source>
</evidence>
<dbReference type="Pfam" id="PF01782">
    <property type="entry name" value="RimM"/>
    <property type="match status" value="1"/>
</dbReference>
<feature type="domain" description="RimM N-terminal" evidence="6">
    <location>
        <begin position="10"/>
        <end position="91"/>
    </location>
</feature>
<dbReference type="Gene3D" id="2.30.30.240">
    <property type="entry name" value="PRC-barrel domain"/>
    <property type="match status" value="1"/>
</dbReference>
<evidence type="ECO:0000256" key="3">
    <source>
        <dbReference type="ARBA" id="ARBA00022552"/>
    </source>
</evidence>
<evidence type="ECO:0000256" key="1">
    <source>
        <dbReference type="ARBA" id="ARBA00022490"/>
    </source>
</evidence>
<evidence type="ECO:0000259" key="7">
    <source>
        <dbReference type="Pfam" id="PF24986"/>
    </source>
</evidence>
<sequence>MKDNNRLILLGRIVGSFGLRGEIKLESWTEPRNAIFRYQPWLLRSPTGTESMLSGVHGYETGKRLIATFPGINDCDAVAAIRGTEIYVPRSALPPPQPDEYYWVDLEGLQVQTIEGVALGSVSHLFSTCTNDVLVVHGEREHLVPFIQPDYVKSVDFGAERIVVDWDPAF</sequence>
<evidence type="ECO:0000313" key="9">
    <source>
        <dbReference type="EMBL" id="MCD8472880.1"/>
    </source>
</evidence>
<dbReference type="GO" id="GO:0005840">
    <property type="term" value="C:ribosome"/>
    <property type="evidence" value="ECO:0007669"/>
    <property type="project" value="InterPro"/>
</dbReference>
<dbReference type="Pfam" id="PF24986">
    <property type="entry name" value="PRC_RimM"/>
    <property type="match status" value="1"/>
</dbReference>
<evidence type="ECO:0000256" key="4">
    <source>
        <dbReference type="ARBA" id="ARBA00023186"/>
    </source>
</evidence>
<keyword evidence="1 5" id="KW-0963">Cytoplasm</keyword>
<dbReference type="SUPFAM" id="SSF50346">
    <property type="entry name" value="PRC-barrel domain"/>
    <property type="match status" value="1"/>
</dbReference>
<dbReference type="PATRIC" id="fig|1444770.3.peg.2286"/>
<keyword evidence="2 5" id="KW-0690">Ribosome biogenesis</keyword>
<dbReference type="RefSeq" id="WP_038271823.1">
    <property type="nucleotide sequence ID" value="NZ_CP053627.1"/>
</dbReference>
<evidence type="ECO:0000259" key="6">
    <source>
        <dbReference type="Pfam" id="PF01782"/>
    </source>
</evidence>
<evidence type="ECO:0000313" key="8">
    <source>
        <dbReference type="EMBL" id="EWS77656.1"/>
    </source>
</evidence>
<organism evidence="8 10">
    <name type="scientific">Xylella taiwanensis</name>
    <dbReference type="NCBI Taxonomy" id="1444770"/>
    <lineage>
        <taxon>Bacteria</taxon>
        <taxon>Pseudomonadati</taxon>
        <taxon>Pseudomonadota</taxon>
        <taxon>Gammaproteobacteria</taxon>
        <taxon>Lysobacterales</taxon>
        <taxon>Lysobacteraceae</taxon>
        <taxon>Xylella</taxon>
    </lineage>
</organism>
<comment type="domain">
    <text evidence="5">The PRC barrel domain binds ribosomal protein uS19.</text>
</comment>
<dbReference type="PANTHER" id="PTHR33692:SF1">
    <property type="entry name" value="RIBOSOME MATURATION FACTOR RIMM"/>
    <property type="match status" value="1"/>
</dbReference>
<gene>
    <name evidence="5 9" type="primary">rimM</name>
    <name evidence="8" type="ORF">AF72_09625</name>
    <name evidence="9" type="ORF">LPH55_05215</name>
</gene>
<protein>
    <recommendedName>
        <fullName evidence="5">Ribosome maturation factor RimM</fullName>
    </recommendedName>
</protein>
<dbReference type="GeneID" id="68899748"/>
<dbReference type="HAMAP" id="MF_00014">
    <property type="entry name" value="Ribosome_mat_RimM"/>
    <property type="match status" value="1"/>
</dbReference>
<dbReference type="PANTHER" id="PTHR33692">
    <property type="entry name" value="RIBOSOME MATURATION FACTOR RIMM"/>
    <property type="match status" value="1"/>
</dbReference>
<dbReference type="Gene3D" id="2.40.30.60">
    <property type="entry name" value="RimM"/>
    <property type="match status" value="1"/>
</dbReference>
<evidence type="ECO:0000313" key="11">
    <source>
        <dbReference type="Proteomes" id="UP001430701"/>
    </source>
</evidence>
<keyword evidence="4 5" id="KW-0143">Chaperone</keyword>
<comment type="subunit">
    <text evidence="5">Binds ribosomal protein uS19.</text>
</comment>
<comment type="subcellular location">
    <subcellularLocation>
        <location evidence="5">Cytoplasm</location>
    </subcellularLocation>
</comment>
<dbReference type="SUPFAM" id="SSF50447">
    <property type="entry name" value="Translation proteins"/>
    <property type="match status" value="1"/>
</dbReference>
<dbReference type="GO" id="GO:0005737">
    <property type="term" value="C:cytoplasm"/>
    <property type="evidence" value="ECO:0007669"/>
    <property type="project" value="UniProtKB-SubCell"/>
</dbReference>
<comment type="caution">
    <text evidence="8">The sequence shown here is derived from an EMBL/GenBank/DDBJ whole genome shotgun (WGS) entry which is preliminary data.</text>
</comment>
<dbReference type="InterPro" id="IPR002676">
    <property type="entry name" value="RimM_N"/>
</dbReference>
<dbReference type="EMBL" id="JAJPPU010000002">
    <property type="protein sequence ID" value="MCD8472880.1"/>
    <property type="molecule type" value="Genomic_DNA"/>
</dbReference>
<reference evidence="9" key="2">
    <citation type="submission" date="2021-11" db="EMBL/GenBank/DDBJ databases">
        <title>Genome sequence of Xylella taiwanensis PLS432.</title>
        <authorList>
            <person name="Weng L.-W."/>
            <person name="Su C.-C."/>
            <person name="Tsai C.-W."/>
            <person name="Kuo C.-H."/>
        </authorList>
    </citation>
    <scope>NUCLEOTIDE SEQUENCE</scope>
    <source>
        <strain evidence="9">PLS432</strain>
    </source>
</reference>
<proteinExistence type="inferred from homology"/>
<evidence type="ECO:0000256" key="2">
    <source>
        <dbReference type="ARBA" id="ARBA00022517"/>
    </source>
</evidence>
<name>Z9JIK8_9GAMM</name>
<evidence type="ECO:0000313" key="10">
    <source>
        <dbReference type="Proteomes" id="UP000020406"/>
    </source>
</evidence>
<accession>Z9JIK8</accession>
<keyword evidence="3 5" id="KW-0698">rRNA processing</keyword>
<dbReference type="OrthoDB" id="9783509at2"/>
<dbReference type="InterPro" id="IPR009000">
    <property type="entry name" value="Transl_B-barrel_sf"/>
</dbReference>
<dbReference type="eggNOG" id="COG0806">
    <property type="taxonomic scope" value="Bacteria"/>
</dbReference>
<reference evidence="8 10" key="1">
    <citation type="journal article" date="2014" name="Genome Announc.">
        <title>Draft Genome Sequence of Xylella fastidiosa Pear Leaf Scorch Strain in Taiwan.</title>
        <authorList>
            <person name="Su C.C."/>
            <person name="Deng W.L."/>
            <person name="Jan F.J."/>
            <person name="Chang C.J."/>
            <person name="Huang H."/>
            <person name="Chen J."/>
        </authorList>
    </citation>
    <scope>NUCLEOTIDE SEQUENCE [LARGE SCALE GENOMIC DNA]</scope>
    <source>
        <strain evidence="8 10">PLS229</strain>
    </source>
</reference>
<dbReference type="InterPro" id="IPR056792">
    <property type="entry name" value="PRC_RimM"/>
</dbReference>
<dbReference type="InterPro" id="IPR011033">
    <property type="entry name" value="PRC_barrel-like_sf"/>
</dbReference>
<dbReference type="InterPro" id="IPR011961">
    <property type="entry name" value="RimM"/>
</dbReference>
<comment type="function">
    <text evidence="5">An accessory protein needed during the final step in the assembly of 30S ribosomal subunit, possibly for assembly of the head region. Essential for efficient processing of 16S rRNA. May be needed both before and after RbfA during the maturation of 16S rRNA. It has affinity for free ribosomal 30S subunits but not for 70S ribosomes.</text>
</comment>
<dbReference type="AlphaFoldDB" id="Z9JIK8"/>
<dbReference type="InterPro" id="IPR036976">
    <property type="entry name" value="RimM_N_sf"/>
</dbReference>
<dbReference type="GO" id="GO:0042274">
    <property type="term" value="P:ribosomal small subunit biogenesis"/>
    <property type="evidence" value="ECO:0007669"/>
    <property type="project" value="UniProtKB-UniRule"/>
</dbReference>
<dbReference type="NCBIfam" id="TIGR02273">
    <property type="entry name" value="16S_RimM"/>
    <property type="match status" value="1"/>
</dbReference>
<comment type="similarity">
    <text evidence="5">Belongs to the RimM family.</text>
</comment>
<dbReference type="Proteomes" id="UP000020406">
    <property type="component" value="Unassembled WGS sequence"/>
</dbReference>
<dbReference type="GO" id="GO:0006364">
    <property type="term" value="P:rRNA processing"/>
    <property type="evidence" value="ECO:0007669"/>
    <property type="project" value="UniProtKB-UniRule"/>
</dbReference>
<dbReference type="EMBL" id="JDSQ01000016">
    <property type="protein sequence ID" value="EWS77656.1"/>
    <property type="molecule type" value="Genomic_DNA"/>
</dbReference>
<keyword evidence="11" id="KW-1185">Reference proteome</keyword>
<dbReference type="GO" id="GO:0043022">
    <property type="term" value="F:ribosome binding"/>
    <property type="evidence" value="ECO:0007669"/>
    <property type="project" value="InterPro"/>
</dbReference>
<dbReference type="Proteomes" id="UP001430701">
    <property type="component" value="Unassembled WGS sequence"/>
</dbReference>
<feature type="domain" description="Ribosome maturation factor RimM PRC barrel" evidence="7">
    <location>
        <begin position="103"/>
        <end position="166"/>
    </location>
</feature>